<proteinExistence type="predicted"/>
<evidence type="ECO:0000313" key="3">
    <source>
        <dbReference type="EMBL" id="RJE26734.1"/>
    </source>
</evidence>
<dbReference type="STRING" id="2070753.A0A3A3A4U1"/>
<feature type="chain" id="PRO_5017465429" description="Ecp2 effector protein-like domain-containing protein" evidence="1">
    <location>
        <begin position="19"/>
        <end position="151"/>
    </location>
</feature>
<protein>
    <recommendedName>
        <fullName evidence="2">Ecp2 effector protein-like domain-containing protein</fullName>
    </recommendedName>
</protein>
<accession>A0A3A3A4U1</accession>
<keyword evidence="4" id="KW-1185">Reference proteome</keyword>
<evidence type="ECO:0000259" key="2">
    <source>
        <dbReference type="Pfam" id="PF14856"/>
    </source>
</evidence>
<dbReference type="OrthoDB" id="73875at2759"/>
<dbReference type="InterPro" id="IPR029226">
    <property type="entry name" value="Ecp2-like"/>
</dbReference>
<dbReference type="Pfam" id="PF14856">
    <property type="entry name" value="Hce2"/>
    <property type="match status" value="1"/>
</dbReference>
<name>A0A3A3A4U1_9EURO</name>
<evidence type="ECO:0000313" key="4">
    <source>
        <dbReference type="Proteomes" id="UP000266188"/>
    </source>
</evidence>
<sequence>MRFSLIASVAGLLALTQAAPTNSLDARGSDSVNDCGDSTFENTTTDGSPLVDDCKTIADNISGGGTWKVSTVGQQSTLVQFGTCALGVQGHKTANTGYIGNQDIIDLINESIAKYEWNGKVGAKGEMTCQSDRGAMGEADFTWGIYVNPYL</sequence>
<comment type="caution">
    <text evidence="3">The sequence shown here is derived from an EMBL/GenBank/DDBJ whole genome shotgun (WGS) entry which is preliminary data.</text>
</comment>
<gene>
    <name evidence="3" type="ORF">PHISCL_00965</name>
</gene>
<organism evidence="3 4">
    <name type="scientific">Aspergillus sclerotialis</name>
    <dbReference type="NCBI Taxonomy" id="2070753"/>
    <lineage>
        <taxon>Eukaryota</taxon>
        <taxon>Fungi</taxon>
        <taxon>Dikarya</taxon>
        <taxon>Ascomycota</taxon>
        <taxon>Pezizomycotina</taxon>
        <taxon>Eurotiomycetes</taxon>
        <taxon>Eurotiomycetidae</taxon>
        <taxon>Eurotiales</taxon>
        <taxon>Aspergillaceae</taxon>
        <taxon>Aspergillus</taxon>
        <taxon>Aspergillus subgen. Polypaecilum</taxon>
    </lineage>
</organism>
<evidence type="ECO:0000256" key="1">
    <source>
        <dbReference type="SAM" id="SignalP"/>
    </source>
</evidence>
<reference evidence="4" key="1">
    <citation type="submission" date="2017-02" db="EMBL/GenBank/DDBJ databases">
        <authorList>
            <person name="Tafer H."/>
            <person name="Lopandic K."/>
        </authorList>
    </citation>
    <scope>NUCLEOTIDE SEQUENCE [LARGE SCALE GENOMIC DNA]</scope>
    <source>
        <strain evidence="4">CBS 366.77</strain>
    </source>
</reference>
<dbReference type="Proteomes" id="UP000266188">
    <property type="component" value="Unassembled WGS sequence"/>
</dbReference>
<feature type="signal peptide" evidence="1">
    <location>
        <begin position="1"/>
        <end position="18"/>
    </location>
</feature>
<feature type="domain" description="Ecp2 effector protein-like" evidence="2">
    <location>
        <begin position="34"/>
        <end position="129"/>
    </location>
</feature>
<dbReference type="AlphaFoldDB" id="A0A3A3A4U1"/>
<keyword evidence="1" id="KW-0732">Signal</keyword>
<dbReference type="EMBL" id="MVGC01000016">
    <property type="protein sequence ID" value="RJE26734.1"/>
    <property type="molecule type" value="Genomic_DNA"/>
</dbReference>